<dbReference type="AlphaFoldDB" id="A0A6J2C725"/>
<gene>
    <name evidence="3" type="primary">LOC113916130</name>
</gene>
<feature type="compositionally biased region" description="Low complexity" evidence="1">
    <location>
        <begin position="18"/>
        <end position="31"/>
    </location>
</feature>
<dbReference type="RefSeq" id="XP_027437828.1">
    <property type="nucleotide sequence ID" value="XM_027582027.2"/>
</dbReference>
<protein>
    <submittedName>
        <fullName evidence="3">Proline-rich protein 2-like</fullName>
    </submittedName>
</protein>
<proteinExistence type="predicted"/>
<feature type="compositionally biased region" description="Pro residues" evidence="1">
    <location>
        <begin position="207"/>
        <end position="233"/>
    </location>
</feature>
<feature type="region of interest" description="Disordered" evidence="1">
    <location>
        <begin position="1"/>
        <end position="233"/>
    </location>
</feature>
<name>A0A6J2C725_ZALCA</name>
<feature type="compositionally biased region" description="Basic and acidic residues" evidence="1">
    <location>
        <begin position="165"/>
        <end position="174"/>
    </location>
</feature>
<organism evidence="2 3">
    <name type="scientific">Zalophus californianus</name>
    <name type="common">California sealion</name>
    <dbReference type="NCBI Taxonomy" id="9704"/>
    <lineage>
        <taxon>Eukaryota</taxon>
        <taxon>Metazoa</taxon>
        <taxon>Chordata</taxon>
        <taxon>Craniata</taxon>
        <taxon>Vertebrata</taxon>
        <taxon>Euteleostomi</taxon>
        <taxon>Mammalia</taxon>
        <taxon>Eutheria</taxon>
        <taxon>Laurasiatheria</taxon>
        <taxon>Carnivora</taxon>
        <taxon>Caniformia</taxon>
        <taxon>Pinnipedia</taxon>
        <taxon>Otariidae</taxon>
        <taxon>Zalophus</taxon>
    </lineage>
</organism>
<dbReference type="Proteomes" id="UP000515165">
    <property type="component" value="Chromosome 1"/>
</dbReference>
<evidence type="ECO:0000313" key="2">
    <source>
        <dbReference type="Proteomes" id="UP000515165"/>
    </source>
</evidence>
<sequence>MATAGGPGRMAGAPPPGRAEAARLLPLTRARAPPHPTRRVARLREPPAGRGLALPERPQSAAAVVRRRPRPPSPAPRWGAVRPGPDGGCAVRAGPPPTPGRKRGPRRRCETGASRAPARRGRPAPTCGGRRRRRRRRCGSGSGGPSGRWSRSRSASGARNRAPRRAAEGARDAARPAAGHGHGGGPEVRTRAPSPLPRPRARAAAPCGPPPPRPPSGPAPVDPCPPASDPPGP</sequence>
<dbReference type="GeneID" id="113916130"/>
<dbReference type="KEGG" id="zca:113916130"/>
<accession>A0A6J2C725</accession>
<keyword evidence="2" id="KW-1185">Reference proteome</keyword>
<feature type="compositionally biased region" description="Basic residues" evidence="1">
    <location>
        <begin position="129"/>
        <end position="138"/>
    </location>
</feature>
<feature type="compositionally biased region" description="Low complexity" evidence="1">
    <location>
        <begin position="147"/>
        <end position="160"/>
    </location>
</feature>
<reference evidence="3" key="1">
    <citation type="submission" date="2025-08" db="UniProtKB">
        <authorList>
            <consortium name="RefSeq"/>
        </authorList>
    </citation>
    <scope>IDENTIFICATION</scope>
    <source>
        <tissue evidence="3">Blood</tissue>
    </source>
</reference>
<evidence type="ECO:0000313" key="3">
    <source>
        <dbReference type="RefSeq" id="XP_027437828.1"/>
    </source>
</evidence>
<evidence type="ECO:0000256" key="1">
    <source>
        <dbReference type="SAM" id="MobiDB-lite"/>
    </source>
</evidence>